<accession>A0ABU7AHS1</accession>
<reference evidence="2 3" key="1">
    <citation type="submission" date="2021-07" db="EMBL/GenBank/DDBJ databases">
        <authorList>
            <person name="Palmer J.M."/>
        </authorList>
    </citation>
    <scope>NUCLEOTIDE SEQUENCE [LARGE SCALE GENOMIC DNA]</scope>
    <source>
        <strain evidence="2 3">AT_MEX2019</strain>
        <tissue evidence="2">Muscle</tissue>
    </source>
</reference>
<evidence type="ECO:0000313" key="3">
    <source>
        <dbReference type="Proteomes" id="UP001345963"/>
    </source>
</evidence>
<gene>
    <name evidence="2" type="ORF">ATANTOWER_016216</name>
</gene>
<dbReference type="EMBL" id="JAHUTI010013194">
    <property type="protein sequence ID" value="MED6236925.1"/>
    <property type="molecule type" value="Genomic_DNA"/>
</dbReference>
<organism evidence="2 3">
    <name type="scientific">Ataeniobius toweri</name>
    <dbReference type="NCBI Taxonomy" id="208326"/>
    <lineage>
        <taxon>Eukaryota</taxon>
        <taxon>Metazoa</taxon>
        <taxon>Chordata</taxon>
        <taxon>Craniata</taxon>
        <taxon>Vertebrata</taxon>
        <taxon>Euteleostomi</taxon>
        <taxon>Actinopterygii</taxon>
        <taxon>Neopterygii</taxon>
        <taxon>Teleostei</taxon>
        <taxon>Neoteleostei</taxon>
        <taxon>Acanthomorphata</taxon>
        <taxon>Ovalentaria</taxon>
        <taxon>Atherinomorphae</taxon>
        <taxon>Cyprinodontiformes</taxon>
        <taxon>Goodeidae</taxon>
        <taxon>Ataeniobius</taxon>
    </lineage>
</organism>
<keyword evidence="3" id="KW-1185">Reference proteome</keyword>
<dbReference type="Proteomes" id="UP001345963">
    <property type="component" value="Unassembled WGS sequence"/>
</dbReference>
<feature type="domain" description="Integrase core" evidence="1">
    <location>
        <begin position="1"/>
        <end position="49"/>
    </location>
</feature>
<dbReference type="Pfam" id="PF24764">
    <property type="entry name" value="rva_4"/>
    <property type="match status" value="1"/>
</dbReference>
<sequence>MVFLPEIQKCLVCFREAWNNHALRMENNRTPSQIWTEGMLSNMATDTAATNSVFGENPYSPHNLEAVLAQHGINSLPATDDVPAVVVEQSQINLSQQQQDSIFHAIDHISDFKMKYLTCCAEISNVHREQQLGGGHRQQRLTRSCMVWGIISII</sequence>
<dbReference type="InterPro" id="IPR058913">
    <property type="entry name" value="Integrase_dom_put"/>
</dbReference>
<evidence type="ECO:0000313" key="2">
    <source>
        <dbReference type="EMBL" id="MED6236925.1"/>
    </source>
</evidence>
<comment type="caution">
    <text evidence="2">The sequence shown here is derived from an EMBL/GenBank/DDBJ whole genome shotgun (WGS) entry which is preliminary data.</text>
</comment>
<evidence type="ECO:0000259" key="1">
    <source>
        <dbReference type="Pfam" id="PF24764"/>
    </source>
</evidence>
<name>A0ABU7AHS1_9TELE</name>
<protein>
    <recommendedName>
        <fullName evidence="1">Integrase core domain-containing protein</fullName>
    </recommendedName>
</protein>
<proteinExistence type="predicted"/>